<dbReference type="NCBIfam" id="NF009847">
    <property type="entry name" value="PRK13318.1-5"/>
    <property type="match status" value="1"/>
</dbReference>
<evidence type="ECO:0000256" key="9">
    <source>
        <dbReference type="ARBA" id="ARBA00022741"/>
    </source>
</evidence>
<dbReference type="CDD" id="cd24015">
    <property type="entry name" value="ASKHA_NBD_PanK-III"/>
    <property type="match status" value="1"/>
</dbReference>
<dbReference type="Gene3D" id="3.30.420.40">
    <property type="match status" value="2"/>
</dbReference>
<feature type="binding site" evidence="16">
    <location>
        <begin position="6"/>
        <end position="13"/>
    </location>
    <ligand>
        <name>ATP</name>
        <dbReference type="ChEBI" id="CHEBI:30616"/>
    </ligand>
</feature>
<comment type="function">
    <text evidence="16">Catalyzes the phosphorylation of pantothenate (Pan), the first step in CoA biosynthesis.</text>
</comment>
<dbReference type="HAMAP" id="MF_01274">
    <property type="entry name" value="Pantothen_kinase_3"/>
    <property type="match status" value="1"/>
</dbReference>
<dbReference type="EMBL" id="JACRSO010000001">
    <property type="protein sequence ID" value="MBC8527873.1"/>
    <property type="molecule type" value="Genomic_DNA"/>
</dbReference>
<evidence type="ECO:0000313" key="18">
    <source>
        <dbReference type="Proteomes" id="UP000654279"/>
    </source>
</evidence>
<dbReference type="GO" id="GO:0015937">
    <property type="term" value="P:coenzyme A biosynthetic process"/>
    <property type="evidence" value="ECO:0007669"/>
    <property type="project" value="UniProtKB-UniRule"/>
</dbReference>
<keyword evidence="8 16" id="KW-0808">Transferase</keyword>
<organism evidence="17 18">
    <name type="scientific">Luoshenia tenuis</name>
    <dbReference type="NCBI Taxonomy" id="2763654"/>
    <lineage>
        <taxon>Bacteria</taxon>
        <taxon>Bacillati</taxon>
        <taxon>Bacillota</taxon>
        <taxon>Clostridia</taxon>
        <taxon>Christensenellales</taxon>
        <taxon>Christensenellaceae</taxon>
        <taxon>Luoshenia</taxon>
    </lineage>
</organism>
<dbReference type="AlphaFoldDB" id="A0A926CXA7"/>
<dbReference type="GO" id="GO:0004594">
    <property type="term" value="F:pantothenate kinase activity"/>
    <property type="evidence" value="ECO:0007669"/>
    <property type="project" value="UniProtKB-UniRule"/>
</dbReference>
<keyword evidence="10 16" id="KW-0418">Kinase</keyword>
<dbReference type="PANTHER" id="PTHR34265">
    <property type="entry name" value="TYPE III PANTOTHENATE KINASE"/>
    <property type="match status" value="1"/>
</dbReference>
<dbReference type="SUPFAM" id="SSF53067">
    <property type="entry name" value="Actin-like ATPase domain"/>
    <property type="match status" value="2"/>
</dbReference>
<dbReference type="EC" id="2.7.1.33" evidence="6 16"/>
<evidence type="ECO:0000256" key="10">
    <source>
        <dbReference type="ARBA" id="ARBA00022777"/>
    </source>
</evidence>
<evidence type="ECO:0000256" key="5">
    <source>
        <dbReference type="ARBA" id="ARBA00011738"/>
    </source>
</evidence>
<feature type="binding site" evidence="16">
    <location>
        <begin position="107"/>
        <end position="110"/>
    </location>
    <ligand>
        <name>substrate</name>
    </ligand>
</feature>
<dbReference type="Proteomes" id="UP000654279">
    <property type="component" value="Unassembled WGS sequence"/>
</dbReference>
<evidence type="ECO:0000256" key="6">
    <source>
        <dbReference type="ARBA" id="ARBA00012102"/>
    </source>
</evidence>
<evidence type="ECO:0000256" key="11">
    <source>
        <dbReference type="ARBA" id="ARBA00022840"/>
    </source>
</evidence>
<evidence type="ECO:0000256" key="8">
    <source>
        <dbReference type="ARBA" id="ARBA00022679"/>
    </source>
</evidence>
<dbReference type="GO" id="GO:0005524">
    <property type="term" value="F:ATP binding"/>
    <property type="evidence" value="ECO:0007669"/>
    <property type="project" value="UniProtKB-UniRule"/>
</dbReference>
<evidence type="ECO:0000256" key="14">
    <source>
        <dbReference type="ARBA" id="ARBA00038036"/>
    </source>
</evidence>
<dbReference type="NCBIfam" id="NF009855">
    <property type="entry name" value="PRK13321.1"/>
    <property type="match status" value="1"/>
</dbReference>
<feature type="binding site" evidence="16">
    <location>
        <position position="184"/>
    </location>
    <ligand>
        <name>substrate</name>
    </ligand>
</feature>
<dbReference type="RefSeq" id="WP_147518117.1">
    <property type="nucleotide sequence ID" value="NZ_JACRSO010000001.1"/>
</dbReference>
<comment type="similarity">
    <text evidence="14 16">Belongs to the type III pantothenate kinase family.</text>
</comment>
<proteinExistence type="inferred from homology"/>
<comment type="caution">
    <text evidence="17">The sequence shown here is derived from an EMBL/GenBank/DDBJ whole genome shotgun (WGS) entry which is preliminary data.</text>
</comment>
<dbReference type="GO" id="GO:0005737">
    <property type="term" value="C:cytoplasm"/>
    <property type="evidence" value="ECO:0007669"/>
    <property type="project" value="UniProtKB-SubCell"/>
</dbReference>
<evidence type="ECO:0000313" key="17">
    <source>
        <dbReference type="EMBL" id="MBC8527873.1"/>
    </source>
</evidence>
<keyword evidence="18" id="KW-1185">Reference proteome</keyword>
<accession>A0A926CXA7</accession>
<evidence type="ECO:0000256" key="16">
    <source>
        <dbReference type="HAMAP-Rule" id="MF_01274"/>
    </source>
</evidence>
<gene>
    <name evidence="16" type="primary">coaX</name>
    <name evidence="17" type="ORF">H8699_00280</name>
</gene>
<evidence type="ECO:0000256" key="1">
    <source>
        <dbReference type="ARBA" id="ARBA00001206"/>
    </source>
</evidence>
<comment type="cofactor">
    <cofactor evidence="16">
        <name>NH4(+)</name>
        <dbReference type="ChEBI" id="CHEBI:28938"/>
    </cofactor>
    <cofactor evidence="16">
        <name>K(+)</name>
        <dbReference type="ChEBI" id="CHEBI:29103"/>
    </cofactor>
    <text evidence="16">A monovalent cation. Ammonium or potassium.</text>
</comment>
<keyword evidence="13 16" id="KW-0173">Coenzyme A biosynthesis</keyword>
<evidence type="ECO:0000256" key="13">
    <source>
        <dbReference type="ARBA" id="ARBA00022993"/>
    </source>
</evidence>
<feature type="binding site" evidence="16">
    <location>
        <position position="132"/>
    </location>
    <ligand>
        <name>ATP</name>
        <dbReference type="ChEBI" id="CHEBI:30616"/>
    </ligand>
</feature>
<dbReference type="GO" id="GO:0046872">
    <property type="term" value="F:metal ion binding"/>
    <property type="evidence" value="ECO:0007669"/>
    <property type="project" value="UniProtKB-KW"/>
</dbReference>
<comment type="subcellular location">
    <subcellularLocation>
        <location evidence="3 16">Cytoplasm</location>
    </subcellularLocation>
</comment>
<dbReference type="InterPro" id="IPR043129">
    <property type="entry name" value="ATPase_NBD"/>
</dbReference>
<sequence length="256" mass="28057">MFLVVDVGNTNIKSGLFEGKKLVDSWRIATHRTKTSDEYGIDFMNLFHMKGQSMKDVDGVIFSSVVPSINYTLEHMLRYFFHVDPLIVGPGIKTGLNIKYENAKELGSDRIVNAVAAYEIYGGPCITIDFGTATTFGVVSEEGAFVGGAICPGIKMSMEALVQNTSRLPKIELIRPESVINRNTISNMQAGIFYGFVGLVDYIVGKMKEEIGAEKIPVVATGGMSNIIAAESTTIDTIDPELTLQGLRILYERNQN</sequence>
<feature type="active site" description="Proton acceptor" evidence="16">
    <location>
        <position position="109"/>
    </location>
</feature>
<evidence type="ECO:0000256" key="3">
    <source>
        <dbReference type="ARBA" id="ARBA00004496"/>
    </source>
</evidence>
<evidence type="ECO:0000256" key="12">
    <source>
        <dbReference type="ARBA" id="ARBA00022958"/>
    </source>
</evidence>
<dbReference type="NCBIfam" id="TIGR00671">
    <property type="entry name" value="baf"/>
    <property type="match status" value="1"/>
</dbReference>
<dbReference type="PANTHER" id="PTHR34265:SF1">
    <property type="entry name" value="TYPE III PANTOTHENATE KINASE"/>
    <property type="match status" value="1"/>
</dbReference>
<keyword evidence="9 16" id="KW-0547">Nucleotide-binding</keyword>
<feature type="binding site" evidence="16">
    <location>
        <position position="129"/>
    </location>
    <ligand>
        <name>K(+)</name>
        <dbReference type="ChEBI" id="CHEBI:29103"/>
    </ligand>
</feature>
<comment type="catalytic activity">
    <reaction evidence="1 16">
        <text>(R)-pantothenate + ATP = (R)-4'-phosphopantothenate + ADP + H(+)</text>
        <dbReference type="Rhea" id="RHEA:16373"/>
        <dbReference type="ChEBI" id="CHEBI:10986"/>
        <dbReference type="ChEBI" id="CHEBI:15378"/>
        <dbReference type="ChEBI" id="CHEBI:29032"/>
        <dbReference type="ChEBI" id="CHEBI:30616"/>
        <dbReference type="ChEBI" id="CHEBI:456216"/>
        <dbReference type="EC" id="2.7.1.33"/>
    </reaction>
</comment>
<keyword evidence="11 16" id="KW-0067">ATP-binding</keyword>
<evidence type="ECO:0000256" key="7">
    <source>
        <dbReference type="ARBA" id="ARBA00022490"/>
    </source>
</evidence>
<dbReference type="InterPro" id="IPR004619">
    <property type="entry name" value="Type_III_PanK"/>
</dbReference>
<keyword evidence="12 16" id="KW-0630">Potassium</keyword>
<evidence type="ECO:0000256" key="15">
    <source>
        <dbReference type="ARBA" id="ARBA00040883"/>
    </source>
</evidence>
<name>A0A926CXA7_9FIRM</name>
<comment type="cofactor">
    <cofactor evidence="2">
        <name>K(+)</name>
        <dbReference type="ChEBI" id="CHEBI:29103"/>
    </cofactor>
</comment>
<dbReference type="Pfam" id="PF03309">
    <property type="entry name" value="Pan_kinase"/>
    <property type="match status" value="1"/>
</dbReference>
<dbReference type="NCBIfam" id="NF009848">
    <property type="entry name" value="PRK13318.1-6"/>
    <property type="match status" value="1"/>
</dbReference>
<evidence type="ECO:0000256" key="2">
    <source>
        <dbReference type="ARBA" id="ARBA00001958"/>
    </source>
</evidence>
<reference evidence="17" key="1">
    <citation type="submission" date="2020-08" db="EMBL/GenBank/DDBJ databases">
        <title>Genome public.</title>
        <authorList>
            <person name="Liu C."/>
            <person name="Sun Q."/>
        </authorList>
    </citation>
    <scope>NUCLEOTIDE SEQUENCE</scope>
    <source>
        <strain evidence="17">NSJ-44</strain>
    </source>
</reference>
<comment type="subunit">
    <text evidence="5 16">Homodimer.</text>
</comment>
<evidence type="ECO:0000256" key="4">
    <source>
        <dbReference type="ARBA" id="ARBA00005225"/>
    </source>
</evidence>
<keyword evidence="7 16" id="KW-0963">Cytoplasm</keyword>
<keyword evidence="16" id="KW-0479">Metal-binding</keyword>
<protein>
    <recommendedName>
        <fullName evidence="15 16">Type III pantothenate kinase</fullName>
        <ecNumber evidence="6 16">2.7.1.33</ecNumber>
    </recommendedName>
    <alternativeName>
        <fullName evidence="16">PanK-III</fullName>
    </alternativeName>
    <alternativeName>
        <fullName evidence="16">Pantothenic acid kinase</fullName>
    </alternativeName>
</protein>
<feature type="binding site" evidence="16">
    <location>
        <position position="100"/>
    </location>
    <ligand>
        <name>substrate</name>
    </ligand>
</feature>
<comment type="pathway">
    <text evidence="4 16">Cofactor biosynthesis; coenzyme A biosynthesis; CoA from (R)-pantothenate: step 1/5.</text>
</comment>